<dbReference type="AlphaFoldDB" id="A0A318JCA3"/>
<organism evidence="3 4">
    <name type="scientific">Undibacterium pigrum</name>
    <dbReference type="NCBI Taxonomy" id="401470"/>
    <lineage>
        <taxon>Bacteria</taxon>
        <taxon>Pseudomonadati</taxon>
        <taxon>Pseudomonadota</taxon>
        <taxon>Betaproteobacteria</taxon>
        <taxon>Burkholderiales</taxon>
        <taxon>Oxalobacteraceae</taxon>
        <taxon>Undibacterium</taxon>
    </lineage>
</organism>
<dbReference type="InterPro" id="IPR046348">
    <property type="entry name" value="SIS_dom_sf"/>
</dbReference>
<evidence type="ECO:0000256" key="1">
    <source>
        <dbReference type="ARBA" id="ARBA00022737"/>
    </source>
</evidence>
<dbReference type="EMBL" id="QJKB01000013">
    <property type="protein sequence ID" value="PXX38002.1"/>
    <property type="molecule type" value="Genomic_DNA"/>
</dbReference>
<evidence type="ECO:0000313" key="4">
    <source>
        <dbReference type="Proteomes" id="UP000247792"/>
    </source>
</evidence>
<proteinExistence type="predicted"/>
<dbReference type="Proteomes" id="UP000247792">
    <property type="component" value="Unassembled WGS sequence"/>
</dbReference>
<dbReference type="InterPro" id="IPR001347">
    <property type="entry name" value="SIS_dom"/>
</dbReference>
<dbReference type="CDD" id="cd05008">
    <property type="entry name" value="SIS_GlmS_GlmD_1"/>
    <property type="match status" value="1"/>
</dbReference>
<sequence length="340" mass="35907">MTSQMLKEASSSADFVAEQLKHEGGRYAELGAHLRAKPPTSVVTVARGSSDHAANYAAYLIMARVGRIVASLPMSLVTLNKAPLAAKDALAIAISQSGQSPDVVEPIRYFREGGATTVALVNDAASPLAQSAEWTMPLHAGPELSVAATKSFITSLVAGARLAGHWQNDAEFLAAIEQLPESLHAATKLDWSPAIEVLQPASRIMVVGRGISFPVALESALKFKETSVIQAEAFSGAEIKHGPMALIHDGYPLLIFATRGPAQAGLIALAEEMRGRGANVLLAAPEDVKERNLTLPVAATPDLDPVVAIQAFYMMAANLSIARGLDPDKPRHLSKVTKTN</sequence>
<keyword evidence="4" id="KW-1185">Reference proteome</keyword>
<protein>
    <submittedName>
        <fullName evidence="3">Glutamine--fructose-6-phosphate transaminase</fullName>
    </submittedName>
</protein>
<reference evidence="3 4" key="1">
    <citation type="submission" date="2018-05" db="EMBL/GenBank/DDBJ databases">
        <title>Genomic Encyclopedia of Type Strains, Phase IV (KMG-IV): sequencing the most valuable type-strain genomes for metagenomic binning, comparative biology and taxonomic classification.</title>
        <authorList>
            <person name="Goeker M."/>
        </authorList>
    </citation>
    <scope>NUCLEOTIDE SEQUENCE [LARGE SCALE GENOMIC DNA]</scope>
    <source>
        <strain evidence="3 4">DSM 19792</strain>
    </source>
</reference>
<evidence type="ECO:0000259" key="2">
    <source>
        <dbReference type="PROSITE" id="PS51464"/>
    </source>
</evidence>
<gene>
    <name evidence="3" type="ORF">DFR42_11376</name>
</gene>
<dbReference type="Gene3D" id="3.40.50.10490">
    <property type="entry name" value="Glucose-6-phosphate isomerase like protein, domain 1"/>
    <property type="match status" value="2"/>
</dbReference>
<dbReference type="InterPro" id="IPR035490">
    <property type="entry name" value="GlmS/FrlB_SIS"/>
</dbReference>
<name>A0A318JCA3_9BURK</name>
<dbReference type="GO" id="GO:0097367">
    <property type="term" value="F:carbohydrate derivative binding"/>
    <property type="evidence" value="ECO:0007669"/>
    <property type="project" value="InterPro"/>
</dbReference>
<dbReference type="PANTHER" id="PTHR10937:SF8">
    <property type="entry name" value="AMINOTRANSFERASE-RELATED"/>
    <property type="match status" value="1"/>
</dbReference>
<comment type="caution">
    <text evidence="3">The sequence shown here is derived from an EMBL/GenBank/DDBJ whole genome shotgun (WGS) entry which is preliminary data.</text>
</comment>
<dbReference type="CDD" id="cd05009">
    <property type="entry name" value="SIS_GlmS_GlmD_2"/>
    <property type="match status" value="1"/>
</dbReference>
<dbReference type="InterPro" id="IPR035466">
    <property type="entry name" value="GlmS/AgaS_SIS"/>
</dbReference>
<dbReference type="PROSITE" id="PS51464">
    <property type="entry name" value="SIS"/>
    <property type="match status" value="2"/>
</dbReference>
<dbReference type="SUPFAM" id="SSF53697">
    <property type="entry name" value="SIS domain"/>
    <property type="match status" value="1"/>
</dbReference>
<accession>A0A318JCA3</accession>
<dbReference type="Pfam" id="PF01380">
    <property type="entry name" value="SIS"/>
    <property type="match status" value="2"/>
</dbReference>
<feature type="domain" description="SIS" evidence="2">
    <location>
        <begin position="30"/>
        <end position="181"/>
    </location>
</feature>
<dbReference type="GO" id="GO:1901135">
    <property type="term" value="P:carbohydrate derivative metabolic process"/>
    <property type="evidence" value="ECO:0007669"/>
    <property type="project" value="InterPro"/>
</dbReference>
<keyword evidence="1" id="KW-0677">Repeat</keyword>
<dbReference type="PANTHER" id="PTHR10937">
    <property type="entry name" value="GLUCOSAMINE--FRUCTOSE-6-PHOSPHATE AMINOTRANSFERASE, ISOMERIZING"/>
    <property type="match status" value="1"/>
</dbReference>
<feature type="domain" description="SIS" evidence="2">
    <location>
        <begin position="194"/>
        <end position="330"/>
    </location>
</feature>
<evidence type="ECO:0000313" key="3">
    <source>
        <dbReference type="EMBL" id="PXX38002.1"/>
    </source>
</evidence>